<comment type="caution">
    <text evidence="1">The sequence shown here is derived from an EMBL/GenBank/DDBJ whole genome shotgun (WGS) entry which is preliminary data.</text>
</comment>
<organism evidence="1 2">
    <name type="scientific">Phytopseudomonas dryadis</name>
    <dbReference type="NCBI Taxonomy" id="2487520"/>
    <lineage>
        <taxon>Bacteria</taxon>
        <taxon>Pseudomonadati</taxon>
        <taxon>Pseudomonadota</taxon>
        <taxon>Gammaproteobacteria</taxon>
        <taxon>Pseudomonadales</taxon>
        <taxon>Pseudomonadaceae</taxon>
        <taxon>Phytopseudomonas</taxon>
    </lineage>
</organism>
<name>A0ABY1Z209_9GAMM</name>
<evidence type="ECO:0008006" key="3">
    <source>
        <dbReference type="Google" id="ProtNLM"/>
    </source>
</evidence>
<reference evidence="1 2" key="1">
    <citation type="submission" date="2018-06" db="EMBL/GenBank/DDBJ databases">
        <title>Three novel Pseudomonas species isolated from symptomatic oak.</title>
        <authorList>
            <person name="Bueno-Gonzalez V."/>
            <person name="Brady C."/>
        </authorList>
    </citation>
    <scope>NUCLEOTIDE SEQUENCE [LARGE SCALE GENOMIC DNA]</scope>
    <source>
        <strain evidence="1 2">P26B</strain>
    </source>
</reference>
<keyword evidence="2" id="KW-1185">Reference proteome</keyword>
<dbReference type="Proteomes" id="UP000291334">
    <property type="component" value="Unassembled WGS sequence"/>
</dbReference>
<dbReference type="PROSITE" id="PS51257">
    <property type="entry name" value="PROKAR_LIPOPROTEIN"/>
    <property type="match status" value="1"/>
</dbReference>
<sequence>MHRYLSGLVLALSIGGCDNKAALTADEQRLLLSDQDFASFGVSRGGHYGKSVQYLTRTVELSYSHSADTGFYLYSGVTLHPNAGDALINNYAANVGASHSLENNGLQKRPLSLSPAYGDGSSLDLLLSDGEPVGNMFFTRIASRSVFVLFTGVYFEHAEDFEAFVEPRMRQVRQIKTRDPLLGWVGDLFASDSGKPAQPKNQ</sequence>
<gene>
    <name evidence="1" type="ORF">DNK34_23265</name>
</gene>
<proteinExistence type="predicted"/>
<dbReference type="RefSeq" id="WP_131177646.1">
    <property type="nucleotide sequence ID" value="NZ_QJUM01000039.1"/>
</dbReference>
<evidence type="ECO:0000313" key="2">
    <source>
        <dbReference type="Proteomes" id="UP000291334"/>
    </source>
</evidence>
<dbReference type="EMBL" id="QJUM01000039">
    <property type="protein sequence ID" value="TBV00471.1"/>
    <property type="molecule type" value="Genomic_DNA"/>
</dbReference>
<protein>
    <recommendedName>
        <fullName evidence="3">Lipoprotein</fullName>
    </recommendedName>
</protein>
<accession>A0ABY1Z209</accession>
<evidence type="ECO:0000313" key="1">
    <source>
        <dbReference type="EMBL" id="TBV00471.1"/>
    </source>
</evidence>